<feature type="domain" description="DUF7916" evidence="1">
    <location>
        <begin position="8"/>
        <end position="303"/>
    </location>
</feature>
<organism evidence="2 3">
    <name type="scientific">Ligilactobacillus ruminis ATCC 25644</name>
    <dbReference type="NCBI Taxonomy" id="525362"/>
    <lineage>
        <taxon>Bacteria</taxon>
        <taxon>Bacillati</taxon>
        <taxon>Bacillota</taxon>
        <taxon>Bacilli</taxon>
        <taxon>Lactobacillales</taxon>
        <taxon>Lactobacillaceae</taxon>
        <taxon>Ligilactobacillus</taxon>
    </lineage>
</organism>
<dbReference type="EMBL" id="ACGS02000051">
    <property type="protein sequence ID" value="EFZ33775.1"/>
    <property type="molecule type" value="Genomic_DNA"/>
</dbReference>
<evidence type="ECO:0000259" key="1">
    <source>
        <dbReference type="Pfam" id="PF25509"/>
    </source>
</evidence>
<comment type="caution">
    <text evidence="2">The sequence shown here is derived from an EMBL/GenBank/DDBJ whole genome shotgun (WGS) entry which is preliminary data.</text>
</comment>
<dbReference type="Pfam" id="PF25509">
    <property type="entry name" value="DUF7916"/>
    <property type="match status" value="1"/>
</dbReference>
<reference evidence="2 3" key="1">
    <citation type="submission" date="2011-01" db="EMBL/GenBank/DDBJ databases">
        <authorList>
            <person name="Muzny D."/>
            <person name="Qin X."/>
            <person name="Buhay C."/>
            <person name="Dugan-Rocha S."/>
            <person name="Ding Y."/>
            <person name="Chen G."/>
            <person name="Hawes A."/>
            <person name="Holder M."/>
            <person name="Jhangiani S."/>
            <person name="Johnson A."/>
            <person name="Khan Z."/>
            <person name="Li Z."/>
            <person name="Liu W."/>
            <person name="Liu X."/>
            <person name="Perez L."/>
            <person name="Shen H."/>
            <person name="Wang Q."/>
            <person name="Watt J."/>
            <person name="Xi L."/>
            <person name="Xin Y."/>
            <person name="Zhou J."/>
            <person name="Deng J."/>
            <person name="Jiang H."/>
            <person name="Liu Y."/>
            <person name="Qu J."/>
            <person name="Song X.-Z."/>
            <person name="Zhang L."/>
            <person name="Villasana D."/>
            <person name="Johnson A."/>
            <person name="Liu J."/>
            <person name="Liyanage D."/>
            <person name="Lorensuhewa L."/>
            <person name="Robinson T."/>
            <person name="Song A."/>
            <person name="Song B.-B."/>
            <person name="Dinh H."/>
            <person name="Thornton R."/>
            <person name="Coyle M."/>
            <person name="Francisco L."/>
            <person name="Jackson L."/>
            <person name="Javaid M."/>
            <person name="Korchina V."/>
            <person name="Kovar C."/>
            <person name="Mata R."/>
            <person name="Mathew T."/>
            <person name="Ngo R."/>
            <person name="Nguyen L."/>
            <person name="Nguyen N."/>
            <person name="Okwuonu G."/>
            <person name="Ongeri F."/>
            <person name="Pham C."/>
            <person name="Simmons D."/>
            <person name="Wilczek-Boney K."/>
            <person name="Hale W."/>
            <person name="Jakkamsetti A."/>
            <person name="Pham P."/>
            <person name="Ruth R."/>
            <person name="San Lucas F."/>
            <person name="Warren J."/>
            <person name="Zhang J."/>
            <person name="Zhao Z."/>
            <person name="Zhou C."/>
            <person name="Zhu D."/>
            <person name="Lee S."/>
            <person name="Bess C."/>
            <person name="Blankenburg K."/>
            <person name="Forbes L."/>
            <person name="Fu Q."/>
            <person name="Gubbala S."/>
            <person name="Hirani K."/>
            <person name="Jayaseelan J.C."/>
            <person name="Lara F."/>
            <person name="Munidasa M."/>
            <person name="Palculict T."/>
            <person name="Patil S."/>
            <person name="Pu L.-L."/>
            <person name="Saada N."/>
            <person name="Tang L."/>
            <person name="Weissenberger G."/>
            <person name="Zhu Y."/>
            <person name="Hemphill L."/>
            <person name="Shang Y."/>
            <person name="Youmans B."/>
            <person name="Ayvaz T."/>
            <person name="Ross M."/>
            <person name="Santibanez J."/>
            <person name="Aqrawi P."/>
            <person name="Gross S."/>
            <person name="Joshi V."/>
            <person name="Fowler G."/>
            <person name="Nazareth L."/>
            <person name="Reid J."/>
            <person name="Worley K."/>
            <person name="Petrosino J."/>
            <person name="Highlander S."/>
            <person name="Gibbs R."/>
        </authorList>
    </citation>
    <scope>NUCLEOTIDE SEQUENCE [LARGE SCALE GENOMIC DNA]</scope>
    <source>
        <strain evidence="2 3">ATCC 25644</strain>
    </source>
</reference>
<protein>
    <recommendedName>
        <fullName evidence="1">DUF7916 domain-containing protein</fullName>
    </recommendedName>
</protein>
<sequence>MKHMKRLISADVSEILKMNSKELKQSIKASDGRVVLSENFAPRESWVGEITNAEIAASFGADLILLNGIDVLNPEIAGLPDQSKGENPFETLRKLCGRPIGVNLEPVDASADMMEERCEIEVGRTATETTLEKINESGLDFVCLTGNPGTGVTNEAIIESVGRAKRNFDGLIFAGKMHSAGVSEPVINLDFVKRLIEAGADVILIPSIGTVPGITLEMAHDAVELCHLHDVLAMSAIGTSQEGSGIETIRWMALQNKIAGVDIQHIGDAGYSGVAPVENIFELSKAIRGLRHTVSKMSRSILR</sequence>
<evidence type="ECO:0000313" key="3">
    <source>
        <dbReference type="Proteomes" id="UP000004099"/>
    </source>
</evidence>
<gene>
    <name evidence="2" type="ORF">HMPREF0542_12112</name>
</gene>
<dbReference type="SUPFAM" id="SSF51366">
    <property type="entry name" value="Ribulose-phoshate binding barrel"/>
    <property type="match status" value="1"/>
</dbReference>
<evidence type="ECO:0000313" key="2">
    <source>
        <dbReference type="EMBL" id="EFZ33775.1"/>
    </source>
</evidence>
<dbReference type="Proteomes" id="UP000004099">
    <property type="component" value="Unassembled WGS sequence"/>
</dbReference>
<dbReference type="InterPro" id="IPR011060">
    <property type="entry name" value="RibuloseP-bd_barrel"/>
</dbReference>
<name>E7FT84_9LACO</name>
<proteinExistence type="predicted"/>
<dbReference type="InterPro" id="IPR057238">
    <property type="entry name" value="DUF7916"/>
</dbReference>
<dbReference type="AlphaFoldDB" id="E7FT84"/>
<dbReference type="HOGENOM" id="CLU_078477_0_0_9"/>
<accession>E7FT84</accession>